<feature type="domain" description="BTB" evidence="3">
    <location>
        <begin position="25"/>
        <end position="92"/>
    </location>
</feature>
<reference evidence="4" key="1">
    <citation type="submission" date="2021-01" db="EMBL/GenBank/DDBJ databases">
        <title>A chromosome-scale assembly of European eel, Anguilla anguilla.</title>
        <authorList>
            <person name="Henkel C."/>
            <person name="Jong-Raadsen S.A."/>
            <person name="Dufour S."/>
            <person name="Weltzien F.-A."/>
            <person name="Palstra A.P."/>
            <person name="Pelster B."/>
            <person name="Spaink H.P."/>
            <person name="Van Den Thillart G.E."/>
            <person name="Jansen H."/>
            <person name="Zahm M."/>
            <person name="Klopp C."/>
            <person name="Cedric C."/>
            <person name="Louis A."/>
            <person name="Berthelot C."/>
            <person name="Parey E."/>
            <person name="Roest Crollius H."/>
            <person name="Montfort J."/>
            <person name="Robinson-Rechavi M."/>
            <person name="Bucao C."/>
            <person name="Bouchez O."/>
            <person name="Gislard M."/>
            <person name="Lluch J."/>
            <person name="Milhes M."/>
            <person name="Lampietro C."/>
            <person name="Lopez Roques C."/>
            <person name="Donnadieu C."/>
            <person name="Braasch I."/>
            <person name="Desvignes T."/>
            <person name="Postlethwait J."/>
            <person name="Bobe J."/>
            <person name="Guiguen Y."/>
            <person name="Dirks R."/>
        </authorList>
    </citation>
    <scope>NUCLEOTIDE SEQUENCE</scope>
    <source>
        <strain evidence="4">Tag_6206</strain>
        <tissue evidence="4">Liver</tissue>
    </source>
</reference>
<evidence type="ECO:0000313" key="5">
    <source>
        <dbReference type="Proteomes" id="UP001044222"/>
    </source>
</evidence>
<dbReference type="GO" id="GO:0031463">
    <property type="term" value="C:Cul3-RING ubiquitin ligase complex"/>
    <property type="evidence" value="ECO:0007669"/>
    <property type="project" value="TreeGrafter"/>
</dbReference>
<evidence type="ECO:0000256" key="1">
    <source>
        <dbReference type="ARBA" id="ARBA00022441"/>
    </source>
</evidence>
<dbReference type="InterPro" id="IPR011333">
    <property type="entry name" value="SKP1/BTB/POZ_sf"/>
</dbReference>
<dbReference type="Proteomes" id="UP001044222">
    <property type="component" value="Unassembled WGS sequence"/>
</dbReference>
<evidence type="ECO:0000256" key="2">
    <source>
        <dbReference type="ARBA" id="ARBA00022737"/>
    </source>
</evidence>
<dbReference type="InterPro" id="IPR011705">
    <property type="entry name" value="BACK"/>
</dbReference>
<dbReference type="Pfam" id="PF00651">
    <property type="entry name" value="BTB"/>
    <property type="match status" value="1"/>
</dbReference>
<dbReference type="InterPro" id="IPR000210">
    <property type="entry name" value="BTB/POZ_dom"/>
</dbReference>
<dbReference type="InterPro" id="IPR015915">
    <property type="entry name" value="Kelch-typ_b-propeller"/>
</dbReference>
<dbReference type="PROSITE" id="PS50097">
    <property type="entry name" value="BTB"/>
    <property type="match status" value="1"/>
</dbReference>
<dbReference type="GO" id="GO:0016567">
    <property type="term" value="P:protein ubiquitination"/>
    <property type="evidence" value="ECO:0007669"/>
    <property type="project" value="TreeGrafter"/>
</dbReference>
<dbReference type="SMART" id="SM00612">
    <property type="entry name" value="Kelch"/>
    <property type="match status" value="4"/>
</dbReference>
<dbReference type="GO" id="GO:0097602">
    <property type="term" value="F:cullin family protein binding"/>
    <property type="evidence" value="ECO:0007669"/>
    <property type="project" value="TreeGrafter"/>
</dbReference>
<dbReference type="InterPro" id="IPR006652">
    <property type="entry name" value="Kelch_1"/>
</dbReference>
<comment type="caution">
    <text evidence="4">The sequence shown here is derived from an EMBL/GenBank/DDBJ whole genome shotgun (WGS) entry which is preliminary data.</text>
</comment>
<name>A0A9D3S4B1_ANGAN</name>
<dbReference type="GO" id="GO:0032465">
    <property type="term" value="P:regulation of cytokinesis"/>
    <property type="evidence" value="ECO:0007669"/>
    <property type="project" value="TreeGrafter"/>
</dbReference>
<dbReference type="PANTHER" id="PTHR45632">
    <property type="entry name" value="LD33804P"/>
    <property type="match status" value="1"/>
</dbReference>
<dbReference type="Gene3D" id="2.120.10.80">
    <property type="entry name" value="Kelch-type beta propeller"/>
    <property type="match status" value="1"/>
</dbReference>
<keyword evidence="5" id="KW-1185">Reference proteome</keyword>
<dbReference type="InterPro" id="IPR017096">
    <property type="entry name" value="BTB-kelch_protein"/>
</dbReference>
<protein>
    <recommendedName>
        <fullName evidence="3">BTB domain-containing protein</fullName>
    </recommendedName>
</protein>
<dbReference type="PIRSF" id="PIRSF037037">
    <property type="entry name" value="Kelch-like_protein_gigaxonin"/>
    <property type="match status" value="1"/>
</dbReference>
<dbReference type="SMART" id="SM00225">
    <property type="entry name" value="BTB"/>
    <property type="match status" value="1"/>
</dbReference>
<dbReference type="Gene3D" id="3.30.710.10">
    <property type="entry name" value="Potassium Channel Kv1.1, Chain A"/>
    <property type="match status" value="1"/>
</dbReference>
<organism evidence="4 5">
    <name type="scientific">Anguilla anguilla</name>
    <name type="common">European freshwater eel</name>
    <name type="synonym">Muraena anguilla</name>
    <dbReference type="NCBI Taxonomy" id="7936"/>
    <lineage>
        <taxon>Eukaryota</taxon>
        <taxon>Metazoa</taxon>
        <taxon>Chordata</taxon>
        <taxon>Craniata</taxon>
        <taxon>Vertebrata</taxon>
        <taxon>Euteleostomi</taxon>
        <taxon>Actinopterygii</taxon>
        <taxon>Neopterygii</taxon>
        <taxon>Teleostei</taxon>
        <taxon>Anguilliformes</taxon>
        <taxon>Anguillidae</taxon>
        <taxon>Anguilla</taxon>
    </lineage>
</organism>
<dbReference type="Gene3D" id="1.25.40.420">
    <property type="match status" value="1"/>
</dbReference>
<dbReference type="EMBL" id="JAFIRN010000003">
    <property type="protein sequence ID" value="KAG5851576.1"/>
    <property type="molecule type" value="Genomic_DNA"/>
</dbReference>
<dbReference type="PANTHER" id="PTHR45632:SF9">
    <property type="entry name" value="KELCH-LIKE PROTEIN 9 ISOFORM X1"/>
    <property type="match status" value="1"/>
</dbReference>
<sequence>MLLSKGHATAILQGCEHFRSDETLCDVTLESGDGSETLPVHRVIMASASGYFKAAFTGEMKGESVVKLQGVSGRGLRTMVDFVYTGGLRLDMDSLRDTLEAARYLQVQPVLQLCNQLLSSELTVDNCVEVGSVAVELQLEEVLGRVQEFVCANFSALVQSGRHLQLSAACLSHALSSDSLRGFTEEDAGLRGDPACAQLLLEASSYQTLPFLQPALQSERTRLRSDSSHLLLLGGVTHRHLAVSRQLCYYDDGAEVWRALRPLGEPRYQHGVAVLGGFLFVVGGQGQYDSKGATATDSAYRYDPRGDRWLQLAPLGEKRTFFHLSVLGGRLYAAGGRNASGELDSVERYDFSRNEWTFVSPMAEPVYGHAGAVHEQLMYISGGITQDTFRKDLWRYDAARDEWRRCADMAAARGLHCMSAAGGAAVRAGRERPVGEGDYADVLSVEAYSPAADQWTAAAPMALGQSDAAWPGSAGSCTWQAGTSGAGAAWWTRCSATTPSATPGTRPSACPSPWVEPASAPCPSPTHSPLQSHAHHYPWTCPLAEGWHGSGGGWRGWLDPGWFGEKLNP</sequence>
<dbReference type="Pfam" id="PF24681">
    <property type="entry name" value="Kelch_KLHDC2_KLHL20_DRC7"/>
    <property type="match status" value="1"/>
</dbReference>
<dbReference type="AlphaFoldDB" id="A0A9D3S4B1"/>
<keyword evidence="2" id="KW-0677">Repeat</keyword>
<proteinExistence type="predicted"/>
<dbReference type="GO" id="GO:0004842">
    <property type="term" value="F:ubiquitin-protein transferase activity"/>
    <property type="evidence" value="ECO:0007669"/>
    <property type="project" value="TreeGrafter"/>
</dbReference>
<evidence type="ECO:0000259" key="3">
    <source>
        <dbReference type="PROSITE" id="PS50097"/>
    </source>
</evidence>
<dbReference type="Pfam" id="PF07707">
    <property type="entry name" value="BACK"/>
    <property type="match status" value="1"/>
</dbReference>
<keyword evidence="1" id="KW-0880">Kelch repeat</keyword>
<evidence type="ECO:0000313" key="4">
    <source>
        <dbReference type="EMBL" id="KAG5851576.1"/>
    </source>
</evidence>
<gene>
    <name evidence="4" type="ORF">ANANG_G00053130</name>
</gene>
<accession>A0A9D3S4B1</accession>
<dbReference type="SUPFAM" id="SSF117281">
    <property type="entry name" value="Kelch motif"/>
    <property type="match status" value="1"/>
</dbReference>
<dbReference type="SUPFAM" id="SSF54695">
    <property type="entry name" value="POZ domain"/>
    <property type="match status" value="1"/>
</dbReference>